<name>A0A521AUY5_9FLAO</name>
<dbReference type="GO" id="GO:0016020">
    <property type="term" value="C:membrane"/>
    <property type="evidence" value="ECO:0007669"/>
    <property type="project" value="UniProtKB-SubCell"/>
</dbReference>
<evidence type="ECO:0000313" key="9">
    <source>
        <dbReference type="Proteomes" id="UP000317289"/>
    </source>
</evidence>
<feature type="transmembrane region" description="Helical" evidence="6">
    <location>
        <begin position="311"/>
        <end position="330"/>
    </location>
</feature>
<dbReference type="Proteomes" id="UP000317289">
    <property type="component" value="Unassembled WGS sequence"/>
</dbReference>
<proteinExistence type="predicted"/>
<feature type="transmembrane region" description="Helical" evidence="6">
    <location>
        <begin position="84"/>
        <end position="101"/>
    </location>
</feature>
<comment type="subcellular location">
    <subcellularLocation>
        <location evidence="1">Membrane</location>
        <topology evidence="1">Multi-pass membrane protein</topology>
    </subcellularLocation>
</comment>
<evidence type="ECO:0000256" key="2">
    <source>
        <dbReference type="ARBA" id="ARBA00022448"/>
    </source>
</evidence>
<reference evidence="7 10" key="2">
    <citation type="submission" date="2019-11" db="EMBL/GenBank/DDBJ databases">
        <title>Flavobacterium resistens genome.</title>
        <authorList>
            <person name="Wilson V.M."/>
            <person name="Newman J.D."/>
        </authorList>
    </citation>
    <scope>NUCLEOTIDE SEQUENCE [LARGE SCALE GENOMIC DNA]</scope>
    <source>
        <strain evidence="7 10">DSM 19382</strain>
    </source>
</reference>
<dbReference type="InterPro" id="IPR011701">
    <property type="entry name" value="MFS"/>
</dbReference>
<evidence type="ECO:0000313" key="10">
    <source>
        <dbReference type="Proteomes" id="UP000468990"/>
    </source>
</evidence>
<dbReference type="AlphaFoldDB" id="A0A521AUY5"/>
<feature type="transmembrane region" description="Helical" evidence="6">
    <location>
        <begin position="12"/>
        <end position="34"/>
    </location>
</feature>
<feature type="transmembrane region" description="Helical" evidence="6">
    <location>
        <begin position="54"/>
        <end position="72"/>
    </location>
</feature>
<protein>
    <submittedName>
        <fullName evidence="7 8">MFS transporter</fullName>
    </submittedName>
</protein>
<feature type="transmembrane region" description="Helical" evidence="6">
    <location>
        <begin position="372"/>
        <end position="394"/>
    </location>
</feature>
<reference evidence="8 9" key="1">
    <citation type="submission" date="2017-05" db="EMBL/GenBank/DDBJ databases">
        <authorList>
            <person name="Varghese N."/>
            <person name="Submissions S."/>
        </authorList>
    </citation>
    <scope>NUCLEOTIDE SEQUENCE [LARGE SCALE GENOMIC DNA]</scope>
    <source>
        <strain evidence="8 9">DSM 19382</strain>
    </source>
</reference>
<evidence type="ECO:0000256" key="5">
    <source>
        <dbReference type="ARBA" id="ARBA00023136"/>
    </source>
</evidence>
<dbReference type="InterPro" id="IPR036259">
    <property type="entry name" value="MFS_trans_sf"/>
</dbReference>
<feature type="transmembrane region" description="Helical" evidence="6">
    <location>
        <begin position="342"/>
        <end position="360"/>
    </location>
</feature>
<evidence type="ECO:0000313" key="7">
    <source>
        <dbReference type="EMBL" id="MRX68579.1"/>
    </source>
</evidence>
<dbReference type="PANTHER" id="PTHR42718:SF9">
    <property type="entry name" value="MAJOR FACILITATOR SUPERFAMILY MULTIDRUG TRANSPORTER MFSC"/>
    <property type="match status" value="1"/>
</dbReference>
<feature type="transmembrane region" description="Helical" evidence="6">
    <location>
        <begin position="276"/>
        <end position="299"/>
    </location>
</feature>
<evidence type="ECO:0000256" key="4">
    <source>
        <dbReference type="ARBA" id="ARBA00022989"/>
    </source>
</evidence>
<dbReference type="Proteomes" id="UP000468990">
    <property type="component" value="Unassembled WGS sequence"/>
</dbReference>
<evidence type="ECO:0000256" key="3">
    <source>
        <dbReference type="ARBA" id="ARBA00022692"/>
    </source>
</evidence>
<evidence type="ECO:0000313" key="8">
    <source>
        <dbReference type="EMBL" id="SMO38390.1"/>
    </source>
</evidence>
<feature type="transmembrane region" description="Helical" evidence="6">
    <location>
        <begin position="146"/>
        <end position="167"/>
    </location>
</feature>
<sequence>MKAHPFLNSFAFKYKSLSIGLMVFILFTALAQFASFSLIQQHLISFYGVEPEDISMSVLAMYAGIITFLPIQFRLLRYFPVQKYFITAIFIGILLNIASFITHDIAVFIVLRFLHGLAVAVCVGGMLYIILSTLPGEKGALIGSSFLFTAILTTAVIIGILSSWVAVNMNWNFTYYGLIALQILAILVALLIFQPKMILRSFPLYQLDWTGAFFFANFSLSLAYLMIYGPRQYWFSSHSIRLVSLYCFVMLLFYLYRQATLKRPLIDLRAFKYGKFILGLFLLLIFYGIKDTINLIYGYAGGILGWSAEDVVYLGLYNSAGVIIAIWISVKLILKNKLFVPKLIISGFLLMIVYNLWMYFSLTPNMSFTDLAVPVFMQGIAVGFVFLPVMIFTMSAIPKFTGFTSIIVCAYARFIATLNSISGFYTLQLHYNQEYKEGFLEYLTTDNQNFVQRSSSYQSLFLLKGYTADQANALSNVLISKATAIQGQLLTNRTIFMIGALLMVLAIVVLLTFIIISKIMASKNQRQLAV</sequence>
<dbReference type="PANTHER" id="PTHR42718">
    <property type="entry name" value="MAJOR FACILITATOR SUPERFAMILY MULTIDRUG TRANSPORTER MFSC"/>
    <property type="match status" value="1"/>
</dbReference>
<feature type="transmembrane region" description="Helical" evidence="6">
    <location>
        <begin position="239"/>
        <end position="256"/>
    </location>
</feature>
<feature type="transmembrane region" description="Helical" evidence="6">
    <location>
        <begin position="406"/>
        <end position="427"/>
    </location>
</feature>
<keyword evidence="2" id="KW-0813">Transport</keyword>
<dbReference type="EMBL" id="WKKG01000005">
    <property type="protein sequence ID" value="MRX68579.1"/>
    <property type="molecule type" value="Genomic_DNA"/>
</dbReference>
<keyword evidence="5 6" id="KW-0472">Membrane</keyword>
<evidence type="ECO:0000256" key="1">
    <source>
        <dbReference type="ARBA" id="ARBA00004141"/>
    </source>
</evidence>
<gene>
    <name evidence="7" type="ORF">GJU42_11455</name>
    <name evidence="8" type="ORF">SAMN06265349_101404</name>
</gene>
<dbReference type="Pfam" id="PF07690">
    <property type="entry name" value="MFS_1"/>
    <property type="match status" value="1"/>
</dbReference>
<evidence type="ECO:0000256" key="6">
    <source>
        <dbReference type="SAM" id="Phobius"/>
    </source>
</evidence>
<dbReference type="EMBL" id="FXTA01000001">
    <property type="protein sequence ID" value="SMO38390.1"/>
    <property type="molecule type" value="Genomic_DNA"/>
</dbReference>
<keyword evidence="4 6" id="KW-1133">Transmembrane helix</keyword>
<dbReference type="OrthoDB" id="1404010at2"/>
<dbReference type="SUPFAM" id="SSF103473">
    <property type="entry name" value="MFS general substrate transporter"/>
    <property type="match status" value="1"/>
</dbReference>
<accession>A0A521AUY5</accession>
<keyword evidence="10" id="KW-1185">Reference proteome</keyword>
<dbReference type="RefSeq" id="WP_142449102.1">
    <property type="nucleotide sequence ID" value="NZ_FXTA01000001.1"/>
</dbReference>
<keyword evidence="3 6" id="KW-0812">Transmembrane</keyword>
<feature type="transmembrane region" description="Helical" evidence="6">
    <location>
        <begin position="495"/>
        <end position="516"/>
    </location>
</feature>
<organism evidence="8 9">
    <name type="scientific">Flavobacterium resistens</name>
    <dbReference type="NCBI Taxonomy" id="443612"/>
    <lineage>
        <taxon>Bacteria</taxon>
        <taxon>Pseudomonadati</taxon>
        <taxon>Bacteroidota</taxon>
        <taxon>Flavobacteriia</taxon>
        <taxon>Flavobacteriales</taxon>
        <taxon>Flavobacteriaceae</taxon>
        <taxon>Flavobacterium</taxon>
    </lineage>
</organism>
<dbReference type="Gene3D" id="1.20.1250.20">
    <property type="entry name" value="MFS general substrate transporter like domains"/>
    <property type="match status" value="1"/>
</dbReference>
<feature type="transmembrane region" description="Helical" evidence="6">
    <location>
        <begin position="173"/>
        <end position="193"/>
    </location>
</feature>
<feature type="transmembrane region" description="Helical" evidence="6">
    <location>
        <begin position="205"/>
        <end position="227"/>
    </location>
</feature>
<dbReference type="GO" id="GO:0022857">
    <property type="term" value="F:transmembrane transporter activity"/>
    <property type="evidence" value="ECO:0007669"/>
    <property type="project" value="InterPro"/>
</dbReference>
<feature type="transmembrane region" description="Helical" evidence="6">
    <location>
        <begin position="113"/>
        <end position="134"/>
    </location>
</feature>